<dbReference type="GO" id="GO:0051536">
    <property type="term" value="F:iron-sulfur cluster binding"/>
    <property type="evidence" value="ECO:0007669"/>
    <property type="project" value="InterPro"/>
</dbReference>
<dbReference type="PANTHER" id="PTHR43100:SF1">
    <property type="entry name" value="GLUTAMATE SYNTHASE [NADPH] SMALL CHAIN"/>
    <property type="match status" value="1"/>
</dbReference>
<dbReference type="AlphaFoldDB" id="A0AAU9PSF0"/>
<dbReference type="Gene3D" id="1.10.1060.10">
    <property type="entry name" value="Alpha-helical ferredoxin"/>
    <property type="match status" value="1"/>
</dbReference>
<protein>
    <recommendedName>
        <fullName evidence="1">Dihydroprymidine dehydrogenase domain-containing protein</fullName>
    </recommendedName>
</protein>
<dbReference type="SUPFAM" id="SSF46548">
    <property type="entry name" value="alpha-helical ferredoxin"/>
    <property type="match status" value="1"/>
</dbReference>
<keyword evidence="3" id="KW-1185">Reference proteome</keyword>
<evidence type="ECO:0000313" key="2">
    <source>
        <dbReference type="EMBL" id="CAH1453084.1"/>
    </source>
</evidence>
<dbReference type="InterPro" id="IPR009051">
    <property type="entry name" value="Helical_ferredxn"/>
</dbReference>
<evidence type="ECO:0000313" key="3">
    <source>
        <dbReference type="Proteomes" id="UP001157418"/>
    </source>
</evidence>
<dbReference type="EMBL" id="CAKMRJ010005745">
    <property type="protein sequence ID" value="CAH1453084.1"/>
    <property type="molecule type" value="Genomic_DNA"/>
</dbReference>
<reference evidence="2 3" key="1">
    <citation type="submission" date="2022-01" db="EMBL/GenBank/DDBJ databases">
        <authorList>
            <person name="Xiong W."/>
            <person name="Schranz E."/>
        </authorList>
    </citation>
    <scope>NUCLEOTIDE SEQUENCE [LARGE SCALE GENOMIC DNA]</scope>
</reference>
<dbReference type="Pfam" id="PF14691">
    <property type="entry name" value="Fer4_20"/>
    <property type="match status" value="1"/>
</dbReference>
<sequence length="322" mass="36297">MATDLAAEEADIREEDVLKEKDAFEELKKLAAKSLTETVNQLIDTVNQVKEDEKAEYATWPSRVADAVKHRGFVVYEREGVSYRDASVQMTDWNEVMEESKAGPLLTTQSAWCMDCGTPFCHQEHTGCPLEKKIPEFNELVYQNRWREALDRLLERNNFLECTDRVCRAPCEGSCVLGIIENPISIKSIECSIIDKAFEEGCCKKAFRSSYRWPALGGGLEIAGSSVLEIVNTECKWPQVIVDVLDVAKKMKKTPILFCNGSGLVVNKICGMYSQAAMFVVAEQGEEGKQRVEQPNNMVWAVLKPGFLAKGIMWKQKHNNKK</sequence>
<comment type="caution">
    <text evidence="2">The sequence shown here is derived from an EMBL/GenBank/DDBJ whole genome shotgun (WGS) entry which is preliminary data.</text>
</comment>
<feature type="domain" description="Dihydroprymidine dehydrogenase" evidence="1">
    <location>
        <begin position="92"/>
        <end position="201"/>
    </location>
</feature>
<dbReference type="InterPro" id="IPR028261">
    <property type="entry name" value="DPD_II"/>
</dbReference>
<accession>A0AAU9PSF0</accession>
<dbReference type="Proteomes" id="UP001157418">
    <property type="component" value="Unassembled WGS sequence"/>
</dbReference>
<dbReference type="InterPro" id="IPR051394">
    <property type="entry name" value="Glutamate_Synthase"/>
</dbReference>
<name>A0AAU9PSF0_9ASTR</name>
<proteinExistence type="predicted"/>
<gene>
    <name evidence="2" type="ORF">LVIROSA_LOCUS38358</name>
</gene>
<evidence type="ECO:0000259" key="1">
    <source>
        <dbReference type="Pfam" id="PF14691"/>
    </source>
</evidence>
<dbReference type="PANTHER" id="PTHR43100">
    <property type="entry name" value="GLUTAMATE SYNTHASE [NADPH] SMALL CHAIN"/>
    <property type="match status" value="1"/>
</dbReference>
<organism evidence="2 3">
    <name type="scientific">Lactuca virosa</name>
    <dbReference type="NCBI Taxonomy" id="75947"/>
    <lineage>
        <taxon>Eukaryota</taxon>
        <taxon>Viridiplantae</taxon>
        <taxon>Streptophyta</taxon>
        <taxon>Embryophyta</taxon>
        <taxon>Tracheophyta</taxon>
        <taxon>Spermatophyta</taxon>
        <taxon>Magnoliopsida</taxon>
        <taxon>eudicotyledons</taxon>
        <taxon>Gunneridae</taxon>
        <taxon>Pentapetalae</taxon>
        <taxon>asterids</taxon>
        <taxon>campanulids</taxon>
        <taxon>Asterales</taxon>
        <taxon>Asteraceae</taxon>
        <taxon>Cichorioideae</taxon>
        <taxon>Cichorieae</taxon>
        <taxon>Lactucinae</taxon>
        <taxon>Lactuca</taxon>
    </lineage>
</organism>